<evidence type="ECO:0000313" key="2">
    <source>
        <dbReference type="Proteomes" id="UP000029644"/>
    </source>
</evidence>
<dbReference type="EMBL" id="BBNQ01000005">
    <property type="protein sequence ID" value="GAL62145.1"/>
    <property type="molecule type" value="Genomic_DNA"/>
</dbReference>
<evidence type="ECO:0000313" key="1">
    <source>
        <dbReference type="EMBL" id="GAL62145.1"/>
    </source>
</evidence>
<comment type="caution">
    <text evidence="1">The sequence shown here is derived from an EMBL/GenBank/DDBJ whole genome shotgun (WGS) entry which is preliminary data.</text>
</comment>
<accession>A0A090VBF5</accession>
<gene>
    <name evidence="1" type="ORF">JCM19300_2896</name>
</gene>
<reference evidence="1 2" key="1">
    <citation type="journal article" date="2014" name="Genome Announc.">
        <title>Draft Genome Sequences of Marine Flavobacterium Algibacter lectus Strains SS8 and NR4.</title>
        <authorList>
            <person name="Takatani N."/>
            <person name="Nakanishi M."/>
            <person name="Meirelles P."/>
            <person name="Mino S."/>
            <person name="Suda W."/>
            <person name="Oshima K."/>
            <person name="Hattori M."/>
            <person name="Ohkuma M."/>
            <person name="Hosokawa M."/>
            <person name="Miyashita K."/>
            <person name="Thompson F.L."/>
            <person name="Niwa A."/>
            <person name="Sawabe T."/>
            <person name="Sawabe T."/>
        </authorList>
    </citation>
    <scope>NUCLEOTIDE SEQUENCE [LARGE SCALE GENOMIC DNA]</scope>
    <source>
        <strain evidence="1 2">JCM 19300</strain>
    </source>
</reference>
<dbReference type="AlphaFoldDB" id="A0A090VBF5"/>
<proteinExistence type="predicted"/>
<dbReference type="Proteomes" id="UP000029644">
    <property type="component" value="Unassembled WGS sequence"/>
</dbReference>
<organism evidence="1 2">
    <name type="scientific">Algibacter lectus</name>
    <dbReference type="NCBI Taxonomy" id="221126"/>
    <lineage>
        <taxon>Bacteria</taxon>
        <taxon>Pseudomonadati</taxon>
        <taxon>Bacteroidota</taxon>
        <taxon>Flavobacteriia</taxon>
        <taxon>Flavobacteriales</taxon>
        <taxon>Flavobacteriaceae</taxon>
        <taxon>Algibacter</taxon>
    </lineage>
</organism>
<sequence length="40" mass="4862">MDILKCIYEGSKRAPILNFISVFKTEMRFKLVVILMFFYR</sequence>
<protein>
    <submittedName>
        <fullName evidence="1">Uncharacterized protein</fullName>
    </submittedName>
</protein>
<name>A0A090VBF5_9FLAO</name>